<dbReference type="OrthoDB" id="9764363at2"/>
<keyword evidence="6 8" id="KW-0472">Membrane</keyword>
<dbReference type="SUPFAM" id="SSF52096">
    <property type="entry name" value="ClpP/crotonase"/>
    <property type="match status" value="2"/>
</dbReference>
<dbReference type="NCBIfam" id="TIGR00706">
    <property type="entry name" value="SppA_dom"/>
    <property type="match status" value="1"/>
</dbReference>
<dbReference type="AlphaFoldDB" id="A0A0D0FAA4"/>
<keyword evidence="3 10" id="KW-0645">Protease</keyword>
<comment type="subcellular location">
    <subcellularLocation>
        <location evidence="1">Membrane</location>
    </subcellularLocation>
</comment>
<keyword evidence="4" id="KW-0378">Hydrolase</keyword>
<feature type="active site" description="Nucleophile" evidence="7">
    <location>
        <position position="389"/>
    </location>
</feature>
<dbReference type="GO" id="GO:0016020">
    <property type="term" value="C:membrane"/>
    <property type="evidence" value="ECO:0007669"/>
    <property type="project" value="UniProtKB-SubCell"/>
</dbReference>
<comment type="caution">
    <text evidence="10">The sequence shown here is derived from an EMBL/GenBank/DDBJ whole genome shotgun (WGS) entry which is preliminary data.</text>
</comment>
<keyword evidence="8" id="KW-1133">Transmembrane helix</keyword>
<gene>
    <name evidence="10" type="ORF">TH53_01110</name>
</gene>
<dbReference type="NCBIfam" id="TIGR00705">
    <property type="entry name" value="SppA_67K"/>
    <property type="match status" value="1"/>
</dbReference>
<dbReference type="Gene3D" id="3.90.226.10">
    <property type="entry name" value="2-enoyl-CoA Hydratase, Chain A, domain 1"/>
    <property type="match status" value="2"/>
</dbReference>
<dbReference type="Gene3D" id="6.20.330.10">
    <property type="match status" value="2"/>
</dbReference>
<dbReference type="InterPro" id="IPR047272">
    <property type="entry name" value="S49_SppA_C"/>
</dbReference>
<accession>A0A0D0FAA4</accession>
<evidence type="ECO:0000256" key="4">
    <source>
        <dbReference type="ARBA" id="ARBA00022801"/>
    </source>
</evidence>
<protein>
    <submittedName>
        <fullName evidence="10">Protease IV</fullName>
    </submittedName>
</protein>
<dbReference type="CDD" id="cd07023">
    <property type="entry name" value="S49_Sppa_N_C"/>
    <property type="match status" value="1"/>
</dbReference>
<evidence type="ECO:0000256" key="2">
    <source>
        <dbReference type="ARBA" id="ARBA00008683"/>
    </source>
</evidence>
<dbReference type="GO" id="GO:0008236">
    <property type="term" value="F:serine-type peptidase activity"/>
    <property type="evidence" value="ECO:0007669"/>
    <property type="project" value="UniProtKB-KW"/>
</dbReference>
<dbReference type="InterPro" id="IPR004635">
    <property type="entry name" value="Pept_S49_SppA"/>
</dbReference>
<reference evidence="10 11" key="1">
    <citation type="submission" date="2015-01" db="EMBL/GenBank/DDBJ databases">
        <title>Draft genome sequence of Pedobacter sp. NL19 isolated from sludge of an effluent treatment pond in an abandoned uranium mine.</title>
        <authorList>
            <person name="Santos T."/>
            <person name="Caetano T."/>
            <person name="Covas C."/>
            <person name="Cruz A."/>
            <person name="Mendo S."/>
        </authorList>
    </citation>
    <scope>NUCLEOTIDE SEQUENCE [LARGE SCALE GENOMIC DNA]</scope>
    <source>
        <strain evidence="10 11">NL19</strain>
    </source>
</reference>
<keyword evidence="5" id="KW-0720">Serine protease</keyword>
<evidence type="ECO:0000256" key="3">
    <source>
        <dbReference type="ARBA" id="ARBA00022670"/>
    </source>
</evidence>
<organism evidence="10 11">
    <name type="scientific">Pedobacter lusitanus</name>
    <dbReference type="NCBI Taxonomy" id="1503925"/>
    <lineage>
        <taxon>Bacteria</taxon>
        <taxon>Pseudomonadati</taxon>
        <taxon>Bacteroidota</taxon>
        <taxon>Sphingobacteriia</taxon>
        <taxon>Sphingobacteriales</taxon>
        <taxon>Sphingobacteriaceae</taxon>
        <taxon>Pedobacter</taxon>
    </lineage>
</organism>
<dbReference type="InterPro" id="IPR004634">
    <property type="entry name" value="Pept_S49_pIV"/>
</dbReference>
<name>A0A0D0FAA4_9SPHI</name>
<evidence type="ECO:0000313" key="11">
    <source>
        <dbReference type="Proteomes" id="UP000032049"/>
    </source>
</evidence>
<dbReference type="PANTHER" id="PTHR33209">
    <property type="entry name" value="PROTEASE 4"/>
    <property type="match status" value="1"/>
</dbReference>
<feature type="domain" description="Peptidase S49" evidence="9">
    <location>
        <begin position="374"/>
        <end position="524"/>
    </location>
</feature>
<keyword evidence="8" id="KW-0812">Transmembrane</keyword>
<comment type="similarity">
    <text evidence="2">Belongs to the peptidase S49 family.</text>
</comment>
<evidence type="ECO:0000256" key="7">
    <source>
        <dbReference type="PIRSR" id="PIRSR001217-1"/>
    </source>
</evidence>
<feature type="domain" description="Peptidase S49" evidence="9">
    <location>
        <begin position="127"/>
        <end position="278"/>
    </location>
</feature>
<dbReference type="PIRSF" id="PIRSF001217">
    <property type="entry name" value="Protease_4_SppA"/>
    <property type="match status" value="1"/>
</dbReference>
<feature type="active site" description="Proton donor/acceptor" evidence="7">
    <location>
        <position position="195"/>
    </location>
</feature>
<evidence type="ECO:0000259" key="9">
    <source>
        <dbReference type="Pfam" id="PF01343"/>
    </source>
</evidence>
<dbReference type="Pfam" id="PF01343">
    <property type="entry name" value="Peptidase_S49"/>
    <property type="match status" value="2"/>
</dbReference>
<dbReference type="PANTHER" id="PTHR33209:SF1">
    <property type="entry name" value="PEPTIDASE S49 DOMAIN-CONTAINING PROTEIN"/>
    <property type="match status" value="1"/>
</dbReference>
<dbReference type="InterPro" id="IPR047217">
    <property type="entry name" value="S49_SppA_67K_type_N"/>
</dbReference>
<dbReference type="GO" id="GO:0006465">
    <property type="term" value="P:signal peptide processing"/>
    <property type="evidence" value="ECO:0007669"/>
    <property type="project" value="InterPro"/>
</dbReference>
<dbReference type="CDD" id="cd07018">
    <property type="entry name" value="S49_SppA_67K_type"/>
    <property type="match status" value="1"/>
</dbReference>
<sequence length="589" mass="64867">MREFFKYVFATVVGILLSTVIIALLFIVTVVAIVSSIDKEKTVDVVSNSVLYLNLDQTIKERTPNKTLDNLPIIGSNSGKSLGFNDLMRALKRAKTDDNIKCIYLNVSSPRAGKATLKEIRDALIDFKTSKKKIIAYSEIYTQDAYYLASVADKVYLNPQGALEFKGFSSQLTFFKGAMEKLGVEAQIIRVGNYKSAVEPFTNDKMSDYNRQQVTAYLGGLYNTFLEGISLSRNIPKDSLYKMADTYRIQAPKDALTYKMVDGLKYKDEVIDELKTLSGTGQKETIATVTINDYAANQKEDNSDSKNKIAIIYANGDITGGEGNDESIGSERISRAIRKARQDDKIKAIVLRVNSGGGSALASDVIWREIVLSKKVKPVIASFGDVAASGGYYIACAADSIFVQPNTITGSIGVFGIIPNFQNLLTNKIGITFDGVKTGQYADIMSTSRPLTPGERLIIQTDVNHVYDSFITRVADGRKRSKAYIDSIGGGHVWVGTDAVKIGLADRIGSFNDAIAAAGKKAKLSNYRVVEYPEKMDPLKSFLSDAGDNVRMYYAKQEFGDNFMLYQQLKKVVINSGVQARMPFEIKIQ</sequence>
<evidence type="ECO:0000256" key="1">
    <source>
        <dbReference type="ARBA" id="ARBA00004370"/>
    </source>
</evidence>
<dbReference type="EMBL" id="JXRA01000006">
    <property type="protein sequence ID" value="KIO78733.1"/>
    <property type="molecule type" value="Genomic_DNA"/>
</dbReference>
<keyword evidence="11" id="KW-1185">Reference proteome</keyword>
<dbReference type="STRING" id="1503925.TH53_01110"/>
<evidence type="ECO:0000313" key="10">
    <source>
        <dbReference type="EMBL" id="KIO78733.1"/>
    </source>
</evidence>
<evidence type="ECO:0000256" key="8">
    <source>
        <dbReference type="SAM" id="Phobius"/>
    </source>
</evidence>
<dbReference type="RefSeq" id="WP_041877572.1">
    <property type="nucleotide sequence ID" value="NZ_CP157278.1"/>
</dbReference>
<proteinExistence type="inferred from homology"/>
<feature type="transmembrane region" description="Helical" evidence="8">
    <location>
        <begin position="7"/>
        <end position="34"/>
    </location>
</feature>
<dbReference type="InterPro" id="IPR029045">
    <property type="entry name" value="ClpP/crotonase-like_dom_sf"/>
</dbReference>
<dbReference type="InterPro" id="IPR002142">
    <property type="entry name" value="Peptidase_S49"/>
</dbReference>
<dbReference type="Proteomes" id="UP000032049">
    <property type="component" value="Unassembled WGS sequence"/>
</dbReference>
<evidence type="ECO:0000256" key="5">
    <source>
        <dbReference type="ARBA" id="ARBA00022825"/>
    </source>
</evidence>
<evidence type="ECO:0000256" key="6">
    <source>
        <dbReference type="ARBA" id="ARBA00023136"/>
    </source>
</evidence>